<proteinExistence type="predicted"/>
<evidence type="ECO:0000313" key="3">
    <source>
        <dbReference type="Proteomes" id="UP000289437"/>
    </source>
</evidence>
<feature type="compositionally biased region" description="Basic and acidic residues" evidence="1">
    <location>
        <begin position="33"/>
        <end position="47"/>
    </location>
</feature>
<comment type="caution">
    <text evidence="2">The sequence shown here is derived from an EMBL/GenBank/DDBJ whole genome shotgun (WGS) entry which is preliminary data.</text>
</comment>
<dbReference type="EMBL" id="RDSM01000006">
    <property type="protein sequence ID" value="RXH53947.1"/>
    <property type="molecule type" value="Genomic_DNA"/>
</dbReference>
<evidence type="ECO:0000256" key="1">
    <source>
        <dbReference type="SAM" id="MobiDB-lite"/>
    </source>
</evidence>
<feature type="region of interest" description="Disordered" evidence="1">
    <location>
        <begin position="1"/>
        <end position="47"/>
    </location>
</feature>
<reference evidence="2 3" key="1">
    <citation type="submission" date="2018-11" db="EMBL/GenBank/DDBJ databases">
        <authorList>
            <person name="Mardanov A.V."/>
            <person name="Ravin N.V."/>
            <person name="Dedysh S.N."/>
        </authorList>
    </citation>
    <scope>NUCLEOTIDE SEQUENCE [LARGE SCALE GENOMIC DNA]</scope>
    <source>
        <strain evidence="2 3">AF10</strain>
    </source>
</reference>
<sequence>MSSLKNGGLFQQPLAYAPAYRNKQEDATDDDELLRAQQEDLDNESER</sequence>
<dbReference type="Proteomes" id="UP000289437">
    <property type="component" value="Unassembled WGS sequence"/>
</dbReference>
<evidence type="ECO:0000313" key="2">
    <source>
        <dbReference type="EMBL" id="RXH53947.1"/>
    </source>
</evidence>
<gene>
    <name evidence="2" type="ORF">GRAN_4916</name>
</gene>
<organism evidence="2 3">
    <name type="scientific">Granulicella sibirica</name>
    <dbReference type="NCBI Taxonomy" id="2479048"/>
    <lineage>
        <taxon>Bacteria</taxon>
        <taxon>Pseudomonadati</taxon>
        <taxon>Acidobacteriota</taxon>
        <taxon>Terriglobia</taxon>
        <taxon>Terriglobales</taxon>
        <taxon>Acidobacteriaceae</taxon>
        <taxon>Granulicella</taxon>
    </lineage>
</organism>
<dbReference type="AlphaFoldDB" id="A0A4Q0STE3"/>
<accession>A0A4Q0STE3</accession>
<keyword evidence="3" id="KW-1185">Reference proteome</keyword>
<name>A0A4Q0STE3_9BACT</name>
<reference evidence="3" key="2">
    <citation type="submission" date="2019-02" db="EMBL/GenBank/DDBJ databases">
        <title>Granulicella sibirica sp. nov., a psychrotolerant acidobacterium isolated from an organic soil layer in forested tundra, West Siberia.</title>
        <authorList>
            <person name="Oshkin I.Y."/>
            <person name="Kulichevskaya I.S."/>
            <person name="Rijpstra W.I.C."/>
            <person name="Sinninghe Damste J.S."/>
            <person name="Rakitin A.L."/>
            <person name="Ravin N.V."/>
            <person name="Dedysh S.N."/>
        </authorList>
    </citation>
    <scope>NUCLEOTIDE SEQUENCE [LARGE SCALE GENOMIC DNA]</scope>
    <source>
        <strain evidence="3">AF10</strain>
    </source>
</reference>
<protein>
    <submittedName>
        <fullName evidence="2">Uncharacterized protein</fullName>
    </submittedName>
</protein>